<keyword evidence="3" id="KW-1185">Reference proteome</keyword>
<reference evidence="2 3" key="1">
    <citation type="submission" date="2019-06" db="EMBL/GenBank/DDBJ databases">
        <title>Sequencing the genomes of 1000 actinobacteria strains.</title>
        <authorList>
            <person name="Klenk H.-P."/>
        </authorList>
    </citation>
    <scope>NUCLEOTIDE SEQUENCE [LARGE SCALE GENOMIC DNA]</scope>
    <source>
        <strain evidence="2 3">DSM 43866</strain>
    </source>
</reference>
<proteinExistence type="predicted"/>
<gene>
    <name evidence="2" type="ORF">FHX34_102731</name>
</gene>
<name>A0A561WK05_ACTTI</name>
<keyword evidence="1" id="KW-0472">Membrane</keyword>
<evidence type="ECO:0000256" key="1">
    <source>
        <dbReference type="SAM" id="Phobius"/>
    </source>
</evidence>
<comment type="caution">
    <text evidence="2">The sequence shown here is derived from an EMBL/GenBank/DDBJ whole genome shotgun (WGS) entry which is preliminary data.</text>
</comment>
<dbReference type="OrthoDB" id="3177419at2"/>
<protein>
    <submittedName>
        <fullName evidence="2">Uncharacterized protein</fullName>
    </submittedName>
</protein>
<dbReference type="EMBL" id="VIWY01000002">
    <property type="protein sequence ID" value="TWG24178.1"/>
    <property type="molecule type" value="Genomic_DNA"/>
</dbReference>
<dbReference type="RefSeq" id="WP_122977338.1">
    <property type="nucleotide sequence ID" value="NZ_BOMX01000077.1"/>
</dbReference>
<keyword evidence="1" id="KW-0812">Transmembrane</keyword>
<organism evidence="2 3">
    <name type="scientific">Actinoplanes teichomyceticus</name>
    <dbReference type="NCBI Taxonomy" id="1867"/>
    <lineage>
        <taxon>Bacteria</taxon>
        <taxon>Bacillati</taxon>
        <taxon>Actinomycetota</taxon>
        <taxon>Actinomycetes</taxon>
        <taxon>Micromonosporales</taxon>
        <taxon>Micromonosporaceae</taxon>
        <taxon>Actinoplanes</taxon>
    </lineage>
</organism>
<dbReference type="Proteomes" id="UP000320239">
    <property type="component" value="Unassembled WGS sequence"/>
</dbReference>
<dbReference type="AlphaFoldDB" id="A0A561WK05"/>
<accession>A0A561WK05</accession>
<sequence length="101" mass="10197">MDNLTLALTGAGKVLLASLLLGAGLPALFALGIRSLAYGGARAHEPATTGPRAQVAGTIAGYVCFAVVLLGVLLGITFIVATGLGKALSFEHVFPVLVDKH</sequence>
<evidence type="ECO:0000313" key="3">
    <source>
        <dbReference type="Proteomes" id="UP000320239"/>
    </source>
</evidence>
<keyword evidence="1" id="KW-1133">Transmembrane helix</keyword>
<feature type="transmembrane region" description="Helical" evidence="1">
    <location>
        <begin position="59"/>
        <end position="81"/>
    </location>
</feature>
<evidence type="ECO:0000313" key="2">
    <source>
        <dbReference type="EMBL" id="TWG24178.1"/>
    </source>
</evidence>